<dbReference type="PANTHER" id="PTHR30146:SF148">
    <property type="entry name" value="HTH-TYPE TRANSCRIPTIONAL REPRESSOR PURR-RELATED"/>
    <property type="match status" value="1"/>
</dbReference>
<keyword evidence="2" id="KW-0678">Repressor</keyword>
<evidence type="ECO:0000256" key="1">
    <source>
        <dbReference type="ARBA" id="ARBA00019435"/>
    </source>
</evidence>
<evidence type="ECO:0000256" key="5">
    <source>
        <dbReference type="ARBA" id="ARBA00023163"/>
    </source>
</evidence>
<keyword evidence="3" id="KW-0805">Transcription regulation</keyword>
<dbReference type="InterPro" id="IPR010982">
    <property type="entry name" value="Lambda_DNA-bd_dom_sf"/>
</dbReference>
<dbReference type="InterPro" id="IPR028082">
    <property type="entry name" value="Peripla_BP_I"/>
</dbReference>
<sequence length="336" mass="37432">MTTIYDIAKKANVSPMTVSRVVNNSGKISEKTREKVEKIIEELNYIPNNAARSLTLKQSKILSLVITDITNPFYTKVARGAEDKAKQMGYRLLLSNSDESFEKESEYVDMLISSGVDGVLIAPSGDESQKNLKTLIKNRIPFVLIDRHVKGIDCDLVMGDSYQGTRQLLEHLIGQGHSKIALINGPTNVSTAREREKAYFEVLRLAGIEADKKLAANISYMQNDSYKFVKNLISLPESKRPTAIFAANNFIAINTIKSLRQLNVRVPEDIAVVCFDDPDPIPDFNPFLTIAAQPAYNFGYMGIQLLIERIEGNGPAEKQKVILPPEIIIRSSSLKK</sequence>
<evidence type="ECO:0000313" key="8">
    <source>
        <dbReference type="Proteomes" id="UP000548423"/>
    </source>
</evidence>
<dbReference type="SMART" id="SM00354">
    <property type="entry name" value="HTH_LACI"/>
    <property type="match status" value="1"/>
</dbReference>
<dbReference type="PANTHER" id="PTHR30146">
    <property type="entry name" value="LACI-RELATED TRANSCRIPTIONAL REPRESSOR"/>
    <property type="match status" value="1"/>
</dbReference>
<dbReference type="InterPro" id="IPR000843">
    <property type="entry name" value="HTH_LacI"/>
</dbReference>
<feature type="domain" description="HTH lacI-type" evidence="6">
    <location>
        <begin position="2"/>
        <end position="56"/>
    </location>
</feature>
<reference evidence="8" key="2">
    <citation type="submission" date="2020-08" db="EMBL/GenBank/DDBJ databases">
        <title>The Agave Microbiome: Exploring the role of microbial communities in plant adaptations to desert environments.</title>
        <authorList>
            <person name="Partida-Martinez L.P."/>
        </authorList>
    </citation>
    <scope>NUCLEOTIDE SEQUENCE [LARGE SCALE GENOMIC DNA]</scope>
    <source>
        <strain evidence="8">AT2.8</strain>
    </source>
</reference>
<dbReference type="Pfam" id="PF13377">
    <property type="entry name" value="Peripla_BP_3"/>
    <property type="match status" value="1"/>
</dbReference>
<dbReference type="Gene3D" id="1.10.260.40">
    <property type="entry name" value="lambda repressor-like DNA-binding domains"/>
    <property type="match status" value="1"/>
</dbReference>
<dbReference type="GO" id="GO:0000976">
    <property type="term" value="F:transcription cis-regulatory region binding"/>
    <property type="evidence" value="ECO:0007669"/>
    <property type="project" value="TreeGrafter"/>
</dbReference>
<comment type="caution">
    <text evidence="7">The sequence shown here is derived from an EMBL/GenBank/DDBJ whole genome shotgun (WGS) entry which is preliminary data.</text>
</comment>
<dbReference type="FunFam" id="1.10.260.40:FF:000002">
    <property type="entry name" value="HTH-type transcriptional repressor PurR"/>
    <property type="match status" value="1"/>
</dbReference>
<evidence type="ECO:0000256" key="2">
    <source>
        <dbReference type="ARBA" id="ARBA00022491"/>
    </source>
</evidence>
<keyword evidence="5" id="KW-0804">Transcription</keyword>
<gene>
    <name evidence="7" type="ORF">F4694_000197</name>
</gene>
<evidence type="ECO:0000256" key="4">
    <source>
        <dbReference type="ARBA" id="ARBA00023125"/>
    </source>
</evidence>
<accession>A0A852T7G2</accession>
<dbReference type="InterPro" id="IPR046335">
    <property type="entry name" value="LacI/GalR-like_sensor"/>
</dbReference>
<dbReference type="CDD" id="cd01392">
    <property type="entry name" value="HTH_LacI"/>
    <property type="match status" value="1"/>
</dbReference>
<dbReference type="Gene3D" id="3.40.50.2300">
    <property type="match status" value="2"/>
</dbReference>
<evidence type="ECO:0000313" key="7">
    <source>
        <dbReference type="EMBL" id="NYE03478.1"/>
    </source>
</evidence>
<dbReference type="PROSITE" id="PS00356">
    <property type="entry name" value="HTH_LACI_1"/>
    <property type="match status" value="1"/>
</dbReference>
<dbReference type="PRINTS" id="PR00036">
    <property type="entry name" value="HTHLACI"/>
</dbReference>
<reference evidence="8" key="1">
    <citation type="submission" date="2020-07" db="EMBL/GenBank/DDBJ databases">
        <authorList>
            <person name="Partida-Martinez L."/>
            <person name="Huntemann M."/>
            <person name="Clum A."/>
            <person name="Wang J."/>
            <person name="Palaniappan K."/>
            <person name="Ritter S."/>
            <person name="Chen I.-M."/>
            <person name="Stamatis D."/>
            <person name="Reddy T."/>
            <person name="O'Malley R."/>
            <person name="Daum C."/>
            <person name="Shapiro N."/>
            <person name="Ivanova N."/>
            <person name="Kyrpides N."/>
            <person name="Woyke T."/>
        </authorList>
    </citation>
    <scope>NUCLEOTIDE SEQUENCE [LARGE SCALE GENOMIC DNA]</scope>
    <source>
        <strain evidence="8">AT2.8</strain>
    </source>
</reference>
<proteinExistence type="predicted"/>
<name>A0A852T7G2_9BACI</name>
<evidence type="ECO:0000256" key="3">
    <source>
        <dbReference type="ARBA" id="ARBA00023015"/>
    </source>
</evidence>
<dbReference type="Pfam" id="PF00356">
    <property type="entry name" value="LacI"/>
    <property type="match status" value="1"/>
</dbReference>
<organism evidence="7 8">
    <name type="scientific">Neobacillus niacini</name>
    <dbReference type="NCBI Taxonomy" id="86668"/>
    <lineage>
        <taxon>Bacteria</taxon>
        <taxon>Bacillati</taxon>
        <taxon>Bacillota</taxon>
        <taxon>Bacilli</taxon>
        <taxon>Bacillales</taxon>
        <taxon>Bacillaceae</taxon>
        <taxon>Neobacillus</taxon>
    </lineage>
</organism>
<dbReference type="SUPFAM" id="SSF47413">
    <property type="entry name" value="lambda repressor-like DNA-binding domains"/>
    <property type="match status" value="1"/>
</dbReference>
<dbReference type="Proteomes" id="UP000548423">
    <property type="component" value="Unassembled WGS sequence"/>
</dbReference>
<evidence type="ECO:0000259" key="6">
    <source>
        <dbReference type="PROSITE" id="PS50932"/>
    </source>
</evidence>
<dbReference type="PROSITE" id="PS50932">
    <property type="entry name" value="HTH_LACI_2"/>
    <property type="match status" value="1"/>
</dbReference>
<dbReference type="AlphaFoldDB" id="A0A852T7G2"/>
<dbReference type="GO" id="GO:0003700">
    <property type="term" value="F:DNA-binding transcription factor activity"/>
    <property type="evidence" value="ECO:0007669"/>
    <property type="project" value="TreeGrafter"/>
</dbReference>
<dbReference type="SUPFAM" id="SSF53822">
    <property type="entry name" value="Periplasmic binding protein-like I"/>
    <property type="match status" value="1"/>
</dbReference>
<protein>
    <recommendedName>
        <fullName evidence="1">Catabolite control protein A</fullName>
    </recommendedName>
</protein>
<dbReference type="EMBL" id="JACCBX010000001">
    <property type="protein sequence ID" value="NYE03478.1"/>
    <property type="molecule type" value="Genomic_DNA"/>
</dbReference>
<keyword evidence="4" id="KW-0238">DNA-binding</keyword>